<dbReference type="Proteomes" id="UP000594759">
    <property type="component" value="Chromosome"/>
</dbReference>
<dbReference type="PRINTS" id="PR01713">
    <property type="entry name" value="NUCEPIMERASE"/>
</dbReference>
<dbReference type="InterPro" id="IPR016040">
    <property type="entry name" value="NAD(P)-bd_dom"/>
</dbReference>
<organism evidence="2 3">
    <name type="scientific">Pedobacter endophyticus</name>
    <dbReference type="NCBI Taxonomy" id="2789740"/>
    <lineage>
        <taxon>Bacteria</taxon>
        <taxon>Pseudomonadati</taxon>
        <taxon>Bacteroidota</taxon>
        <taxon>Sphingobacteriia</taxon>
        <taxon>Sphingobacteriales</taxon>
        <taxon>Sphingobacteriaceae</taxon>
        <taxon>Pedobacter</taxon>
    </lineage>
</organism>
<reference evidence="2 3" key="1">
    <citation type="submission" date="2020-11" db="EMBL/GenBank/DDBJ databases">
        <title>Pedobacter endophytica, an endophytic bacteria isolated form Carex pumila.</title>
        <authorList>
            <person name="Peng Y."/>
            <person name="Jiang L."/>
            <person name="Lee J."/>
        </authorList>
    </citation>
    <scope>NUCLEOTIDE SEQUENCE [LARGE SCALE GENOMIC DNA]</scope>
    <source>
        <strain evidence="2 3">JBR3-12</strain>
    </source>
</reference>
<evidence type="ECO:0000313" key="3">
    <source>
        <dbReference type="Proteomes" id="UP000594759"/>
    </source>
</evidence>
<evidence type="ECO:0000313" key="2">
    <source>
        <dbReference type="EMBL" id="QPH40801.1"/>
    </source>
</evidence>
<dbReference type="Gene3D" id="3.40.50.720">
    <property type="entry name" value="NAD(P)-binding Rossmann-like Domain"/>
    <property type="match status" value="1"/>
</dbReference>
<feature type="domain" description="NAD(P)-binding" evidence="1">
    <location>
        <begin position="5"/>
        <end position="312"/>
    </location>
</feature>
<gene>
    <name evidence="2" type="ORF">IZT61_05915</name>
</gene>
<dbReference type="InterPro" id="IPR036291">
    <property type="entry name" value="NAD(P)-bd_dom_sf"/>
</dbReference>
<dbReference type="SUPFAM" id="SSF51735">
    <property type="entry name" value="NAD(P)-binding Rossmann-fold domains"/>
    <property type="match status" value="1"/>
</dbReference>
<evidence type="ECO:0000259" key="1">
    <source>
        <dbReference type="Pfam" id="PF16363"/>
    </source>
</evidence>
<dbReference type="KEGG" id="pex:IZT61_05915"/>
<dbReference type="RefSeq" id="WP_196100255.1">
    <property type="nucleotide sequence ID" value="NZ_CP064939.1"/>
</dbReference>
<dbReference type="AlphaFoldDB" id="A0A7S9L1K2"/>
<dbReference type="Pfam" id="PF16363">
    <property type="entry name" value="GDP_Man_Dehyd"/>
    <property type="match status" value="1"/>
</dbReference>
<proteinExistence type="predicted"/>
<protein>
    <submittedName>
        <fullName evidence="2">GDP-mannose 4,6-dehydratase</fullName>
    </submittedName>
</protein>
<name>A0A7S9L1K2_9SPHI</name>
<dbReference type="EMBL" id="CP064939">
    <property type="protein sequence ID" value="QPH40801.1"/>
    <property type="molecule type" value="Genomic_DNA"/>
</dbReference>
<dbReference type="PANTHER" id="PTHR43000">
    <property type="entry name" value="DTDP-D-GLUCOSE 4,6-DEHYDRATASE-RELATED"/>
    <property type="match status" value="1"/>
</dbReference>
<keyword evidence="3" id="KW-1185">Reference proteome</keyword>
<sequence>MQTYLITGGAGFIGSHLCAALLKQGNRVINIDNFDPFYDPLIKHNNIRHLADNQNHILRKIDLRDREKLNEVFQSEPIDMVVHLAGMAGVRPSIENPILYEEVNIKGTMNILECMKTFGIKKLIFASSSSVYGNRPEPADFTEDMALNKMISPYAITKKAGEDFCYLYHKLYDLTVLALRFFTVYGPGQRPDLAIHKFVQLIDNHLPIPLYGDGSSMRDYSYIGDIINGITQAANYLHQHKEVFEVINLSGNRSISLKNLLHIIEETLQQKAIVNQLPMQPGDVEATRASIAKAQRLLHYEPQTTIEEGIRQFVAWYKNNKNNHA</sequence>
<accession>A0A7S9L1K2</accession>